<dbReference type="InterPro" id="IPR001107">
    <property type="entry name" value="Band_7"/>
</dbReference>
<evidence type="ECO:0000256" key="2">
    <source>
        <dbReference type="ARBA" id="ARBA00007862"/>
    </source>
</evidence>
<evidence type="ECO:0000256" key="5">
    <source>
        <dbReference type="ARBA" id="ARBA00023136"/>
    </source>
</evidence>
<keyword evidence="3" id="KW-0812">Transmembrane</keyword>
<dbReference type="RefSeq" id="WP_189445404.1">
    <property type="nucleotide sequence ID" value="NZ_BMZI01000006.1"/>
</dbReference>
<dbReference type="NCBIfam" id="TIGR01932">
    <property type="entry name" value="hflC"/>
    <property type="match status" value="1"/>
</dbReference>
<evidence type="ECO:0000256" key="1">
    <source>
        <dbReference type="ARBA" id="ARBA00004167"/>
    </source>
</evidence>
<keyword evidence="9" id="KW-1185">Reference proteome</keyword>
<dbReference type="InterPro" id="IPR010200">
    <property type="entry name" value="HflC"/>
</dbReference>
<sequence>MFNNRALIGVIILALLAWFASASFYVVNETERAIKLRFGQVIENDIGPGLHFKLPVFNTVRIFDTRVQTVDSSATRYLTADSKAVIVDSFVKWKIADPQQFYEATRGNIQVAENLISPRTDEALRNKFGQTQMSSIIQERIAAESNDKQLPGGDKAADTVEGAREELMVEPVQQLDAAMRKELGVHILDIRVKRIELPTEVTQAVYERMNSEREQAARTYRAEGSQQAEAIRADADRQRQEILASGRQEAETTRGQGDAQAAKIYASAYQQDPDFFSFYRSMQAYRDSFDGSGKDLLVLSPDNSDFFRYLKNPEPGAAASAATP</sequence>
<evidence type="ECO:0000313" key="9">
    <source>
        <dbReference type="Proteomes" id="UP000646745"/>
    </source>
</evidence>
<accession>A0ABQ3E6J0</accession>
<comment type="subcellular location">
    <subcellularLocation>
        <location evidence="1">Membrane</location>
        <topology evidence="1">Single-pass membrane protein</topology>
    </subcellularLocation>
</comment>
<protein>
    <recommendedName>
        <fullName evidence="6">Protein HflC</fullName>
    </recommendedName>
</protein>
<dbReference type="SMART" id="SM00244">
    <property type="entry name" value="PHB"/>
    <property type="match status" value="1"/>
</dbReference>
<keyword evidence="5" id="KW-0472">Membrane</keyword>
<comment type="similarity">
    <text evidence="2 6">Belongs to the band 7/mec-2 family. HflC subfamily.</text>
</comment>
<evidence type="ECO:0000313" key="8">
    <source>
        <dbReference type="EMBL" id="GHB28166.1"/>
    </source>
</evidence>
<gene>
    <name evidence="8" type="primary">hflC</name>
    <name evidence="8" type="ORF">GCM10009038_28710</name>
</gene>
<dbReference type="PIRSF" id="PIRSF005651">
    <property type="entry name" value="HflC"/>
    <property type="match status" value="1"/>
</dbReference>
<evidence type="ECO:0000256" key="3">
    <source>
        <dbReference type="ARBA" id="ARBA00022692"/>
    </source>
</evidence>
<name>A0ABQ3E6J0_9GAMM</name>
<dbReference type="Proteomes" id="UP000646745">
    <property type="component" value="Unassembled WGS sequence"/>
</dbReference>
<dbReference type="SUPFAM" id="SSF117892">
    <property type="entry name" value="Band 7/SPFH domain"/>
    <property type="match status" value="1"/>
</dbReference>
<evidence type="ECO:0000256" key="6">
    <source>
        <dbReference type="PIRNR" id="PIRNR005651"/>
    </source>
</evidence>
<organism evidence="8 9">
    <name type="scientific">Salinicola rhizosphaerae</name>
    <dbReference type="NCBI Taxonomy" id="1443141"/>
    <lineage>
        <taxon>Bacteria</taxon>
        <taxon>Pseudomonadati</taxon>
        <taxon>Pseudomonadota</taxon>
        <taxon>Gammaproteobacteria</taxon>
        <taxon>Oceanospirillales</taxon>
        <taxon>Halomonadaceae</taxon>
        <taxon>Salinicola</taxon>
    </lineage>
</organism>
<proteinExistence type="inferred from homology"/>
<dbReference type="Pfam" id="PF01145">
    <property type="entry name" value="Band_7"/>
    <property type="match status" value="1"/>
</dbReference>
<evidence type="ECO:0000256" key="4">
    <source>
        <dbReference type="ARBA" id="ARBA00022989"/>
    </source>
</evidence>
<comment type="caution">
    <text evidence="8">The sequence shown here is derived from an EMBL/GenBank/DDBJ whole genome shotgun (WGS) entry which is preliminary data.</text>
</comment>
<keyword evidence="4" id="KW-1133">Transmembrane helix</keyword>
<dbReference type="CDD" id="cd03405">
    <property type="entry name" value="SPFH_HflC"/>
    <property type="match status" value="1"/>
</dbReference>
<dbReference type="Gene3D" id="3.30.479.30">
    <property type="entry name" value="Band 7 domain"/>
    <property type="match status" value="1"/>
</dbReference>
<reference evidence="9" key="1">
    <citation type="journal article" date="2019" name="Int. J. Syst. Evol. Microbiol.">
        <title>The Global Catalogue of Microorganisms (GCM) 10K type strain sequencing project: providing services to taxonomists for standard genome sequencing and annotation.</title>
        <authorList>
            <consortium name="The Broad Institute Genomics Platform"/>
            <consortium name="The Broad Institute Genome Sequencing Center for Infectious Disease"/>
            <person name="Wu L."/>
            <person name="Ma J."/>
        </authorList>
    </citation>
    <scope>NUCLEOTIDE SEQUENCE [LARGE SCALE GENOMIC DNA]</scope>
    <source>
        <strain evidence="9">KCTC 32998</strain>
    </source>
</reference>
<evidence type="ECO:0000259" key="7">
    <source>
        <dbReference type="SMART" id="SM00244"/>
    </source>
</evidence>
<dbReference type="EMBL" id="BMZI01000006">
    <property type="protein sequence ID" value="GHB28166.1"/>
    <property type="molecule type" value="Genomic_DNA"/>
</dbReference>
<dbReference type="PANTHER" id="PTHR42911:SF1">
    <property type="entry name" value="MODULATOR OF FTSH PROTEASE HFLC"/>
    <property type="match status" value="1"/>
</dbReference>
<feature type="domain" description="Band 7" evidence="7">
    <location>
        <begin position="22"/>
        <end position="209"/>
    </location>
</feature>
<dbReference type="PANTHER" id="PTHR42911">
    <property type="entry name" value="MODULATOR OF FTSH PROTEASE HFLC"/>
    <property type="match status" value="1"/>
</dbReference>
<comment type="function">
    <text evidence="6">HflC and HflK could regulate a protease.</text>
</comment>
<dbReference type="InterPro" id="IPR036013">
    <property type="entry name" value="Band_7/SPFH_dom_sf"/>
</dbReference>